<evidence type="ECO:0000256" key="8">
    <source>
        <dbReference type="ARBA" id="ARBA00022759"/>
    </source>
</evidence>
<dbReference type="InterPro" id="IPR009027">
    <property type="entry name" value="Ribosomal_bL9/RNase_H1_N"/>
</dbReference>
<evidence type="ECO:0000256" key="5">
    <source>
        <dbReference type="ARBA" id="ARBA00012180"/>
    </source>
</evidence>
<evidence type="ECO:0000256" key="10">
    <source>
        <dbReference type="ARBA" id="ARBA00022842"/>
    </source>
</evidence>
<sequence>MAKDAYYAVAVGRTVGIFATWDGGAKEEVTGYPGARYKKFKTEAEAQAFIAVHAAGKKRMRDESPLTVPATRRKIEPKFYAVACGLHGVTGIFTSWAEAECHVRNFAGAKFKSFATLAEAQTFLQEHATVIKSVARDASQPNPMDPSTLVAFCDGSAIGNGARSCKAAFACVFPHHEDWSVAGKLPSDAAATNNRAEYLAALEAMKRANLQDPEKVQPLFIFSDSMLLIKSMTEWLAGWKRNHWRKANGEPVKNADLLKRLEDTQGTRRILWRHVKAHTNKKDWESVWNDKADQLAQATARGKSNSLLTP</sequence>
<dbReference type="Gene3D" id="3.40.970.10">
    <property type="entry name" value="Ribonuclease H1, N-terminal domain"/>
    <property type="match status" value="2"/>
</dbReference>
<dbReference type="InterPro" id="IPR012337">
    <property type="entry name" value="RNaseH-like_sf"/>
</dbReference>
<keyword evidence="7 11" id="KW-0479">Metal-binding</keyword>
<keyword evidence="8 11" id="KW-0255">Endonuclease</keyword>
<dbReference type="GO" id="GO:0043137">
    <property type="term" value="P:DNA replication, removal of RNA primer"/>
    <property type="evidence" value="ECO:0007669"/>
    <property type="project" value="TreeGrafter"/>
</dbReference>
<dbReference type="PROSITE" id="PS50879">
    <property type="entry name" value="RNASE_H_1"/>
    <property type="match status" value="1"/>
</dbReference>
<dbReference type="GO" id="GO:0003676">
    <property type="term" value="F:nucleic acid binding"/>
    <property type="evidence" value="ECO:0007669"/>
    <property type="project" value="UniProtKB-UniRule"/>
</dbReference>
<keyword evidence="9 11" id="KW-0378">Hydrolase</keyword>
<dbReference type="PANTHER" id="PTHR10642:SF26">
    <property type="entry name" value="RIBONUCLEASE H1"/>
    <property type="match status" value="1"/>
</dbReference>
<keyword evidence="10 11" id="KW-0460">Magnesium</keyword>
<evidence type="ECO:0000256" key="9">
    <source>
        <dbReference type="ARBA" id="ARBA00022801"/>
    </source>
</evidence>
<dbReference type="InterPro" id="IPR036397">
    <property type="entry name" value="RNaseH_sf"/>
</dbReference>
<dbReference type="SUPFAM" id="SSF53098">
    <property type="entry name" value="Ribonuclease H-like"/>
    <property type="match status" value="1"/>
</dbReference>
<dbReference type="CDD" id="cd09278">
    <property type="entry name" value="RNase_HI_prokaryote_like"/>
    <property type="match status" value="1"/>
</dbReference>
<dbReference type="Gene3D" id="3.30.420.10">
    <property type="entry name" value="Ribonuclease H-like superfamily/Ribonuclease H"/>
    <property type="match status" value="1"/>
</dbReference>
<proteinExistence type="inferred from homology"/>
<dbReference type="InterPro" id="IPR050092">
    <property type="entry name" value="RNase_H"/>
</dbReference>
<dbReference type="EMBL" id="JNBR01000559">
    <property type="protein sequence ID" value="OQR91050.1"/>
    <property type="molecule type" value="Genomic_DNA"/>
</dbReference>
<dbReference type="InterPro" id="IPR022892">
    <property type="entry name" value="RNaseHI"/>
</dbReference>
<evidence type="ECO:0000313" key="14">
    <source>
        <dbReference type="Proteomes" id="UP000243579"/>
    </source>
</evidence>
<name>A0A1V9YZU6_ACHHY</name>
<comment type="similarity">
    <text evidence="3 11">Belongs to the RNase H family.</text>
</comment>
<evidence type="ECO:0000256" key="7">
    <source>
        <dbReference type="ARBA" id="ARBA00022723"/>
    </source>
</evidence>
<dbReference type="Pfam" id="PF00075">
    <property type="entry name" value="RNase_H"/>
    <property type="match status" value="1"/>
</dbReference>
<dbReference type="OrthoDB" id="407198at2759"/>
<comment type="caution">
    <text evidence="13">The sequence shown here is derived from an EMBL/GenBank/DDBJ whole genome shotgun (WGS) entry which is preliminary data.</text>
</comment>
<dbReference type="InterPro" id="IPR011320">
    <property type="entry name" value="RNase_H1_N"/>
</dbReference>
<evidence type="ECO:0000256" key="11">
    <source>
        <dbReference type="PIRNR" id="PIRNR036852"/>
    </source>
</evidence>
<evidence type="ECO:0000259" key="12">
    <source>
        <dbReference type="PROSITE" id="PS50879"/>
    </source>
</evidence>
<feature type="domain" description="RNase H type-1" evidence="12">
    <location>
        <begin position="145"/>
        <end position="301"/>
    </location>
</feature>
<comment type="cofactor">
    <cofactor evidence="2 11">
        <name>Mg(2+)</name>
        <dbReference type="ChEBI" id="CHEBI:18420"/>
    </cofactor>
</comment>
<dbReference type="InterPro" id="IPR017067">
    <property type="entry name" value="RNase_H1_euk"/>
</dbReference>
<evidence type="ECO:0000313" key="13">
    <source>
        <dbReference type="EMBL" id="OQR91050.1"/>
    </source>
</evidence>
<comment type="catalytic activity">
    <reaction evidence="1 11">
        <text>Endonucleolytic cleavage to 5'-phosphomonoester.</text>
        <dbReference type="EC" id="3.1.26.4"/>
    </reaction>
</comment>
<dbReference type="FunFam" id="3.40.970.10:FF:000001">
    <property type="entry name" value="Ribonuclease H1"/>
    <property type="match status" value="1"/>
</dbReference>
<dbReference type="GO" id="GO:0004523">
    <property type="term" value="F:RNA-DNA hybrid ribonuclease activity"/>
    <property type="evidence" value="ECO:0007669"/>
    <property type="project" value="UniProtKB-UniRule"/>
</dbReference>
<dbReference type="SUPFAM" id="SSF55658">
    <property type="entry name" value="L9 N-domain-like"/>
    <property type="match status" value="2"/>
</dbReference>
<reference evidence="13 14" key="1">
    <citation type="journal article" date="2014" name="Genome Biol. Evol.">
        <title>The secreted proteins of Achlya hypogyna and Thraustotheca clavata identify the ancestral oomycete secretome and reveal gene acquisitions by horizontal gene transfer.</title>
        <authorList>
            <person name="Misner I."/>
            <person name="Blouin N."/>
            <person name="Leonard G."/>
            <person name="Richards T.A."/>
            <person name="Lane C.E."/>
        </authorList>
    </citation>
    <scope>NUCLEOTIDE SEQUENCE [LARGE SCALE GENOMIC DNA]</scope>
    <source>
        <strain evidence="13 14">ATCC 48635</strain>
    </source>
</reference>
<accession>A0A1V9YZU6</accession>
<gene>
    <name evidence="13" type="ORF">ACHHYP_05024</name>
</gene>
<evidence type="ECO:0000256" key="2">
    <source>
        <dbReference type="ARBA" id="ARBA00001946"/>
    </source>
</evidence>
<dbReference type="Pfam" id="PF01693">
    <property type="entry name" value="Cauli_VI"/>
    <property type="match status" value="2"/>
</dbReference>
<keyword evidence="14" id="KW-1185">Reference proteome</keyword>
<organism evidence="13 14">
    <name type="scientific">Achlya hypogyna</name>
    <name type="common">Oomycete</name>
    <name type="synonym">Protoachlya hypogyna</name>
    <dbReference type="NCBI Taxonomy" id="1202772"/>
    <lineage>
        <taxon>Eukaryota</taxon>
        <taxon>Sar</taxon>
        <taxon>Stramenopiles</taxon>
        <taxon>Oomycota</taxon>
        <taxon>Saprolegniomycetes</taxon>
        <taxon>Saprolegniales</taxon>
        <taxon>Achlyaceae</taxon>
        <taxon>Achlya</taxon>
    </lineage>
</organism>
<comment type="subunit">
    <text evidence="4">Monomer.</text>
</comment>
<evidence type="ECO:0000256" key="3">
    <source>
        <dbReference type="ARBA" id="ARBA00005300"/>
    </source>
</evidence>
<dbReference type="Proteomes" id="UP000243579">
    <property type="component" value="Unassembled WGS sequence"/>
</dbReference>
<dbReference type="AlphaFoldDB" id="A0A1V9YZU6"/>
<dbReference type="STRING" id="1202772.A0A1V9YZU6"/>
<evidence type="ECO:0000256" key="4">
    <source>
        <dbReference type="ARBA" id="ARBA00011245"/>
    </source>
</evidence>
<dbReference type="FunFam" id="3.30.420.10:FF:000275">
    <property type="entry name" value="Ribonuclease H"/>
    <property type="match status" value="1"/>
</dbReference>
<dbReference type="InterPro" id="IPR002156">
    <property type="entry name" value="RNaseH_domain"/>
</dbReference>
<dbReference type="PIRSF" id="PIRSF036852">
    <property type="entry name" value="Ribonuclease_H1_euk"/>
    <property type="match status" value="1"/>
</dbReference>
<evidence type="ECO:0000256" key="6">
    <source>
        <dbReference type="ARBA" id="ARBA00022722"/>
    </source>
</evidence>
<protein>
    <recommendedName>
        <fullName evidence="5 11">ribonuclease H</fullName>
        <ecNumber evidence="5 11">3.1.26.4</ecNumber>
    </recommendedName>
</protein>
<dbReference type="EC" id="3.1.26.4" evidence="5 11"/>
<comment type="function">
    <text evidence="11">Endonuclease that specifically degrades the RNA of RNA-DNA hybrids.</text>
</comment>
<dbReference type="GO" id="GO:0000287">
    <property type="term" value="F:magnesium ion binding"/>
    <property type="evidence" value="ECO:0007669"/>
    <property type="project" value="UniProtKB-UniRule"/>
</dbReference>
<keyword evidence="6 11" id="KW-0540">Nuclease</keyword>
<evidence type="ECO:0000256" key="1">
    <source>
        <dbReference type="ARBA" id="ARBA00000077"/>
    </source>
</evidence>
<dbReference type="PANTHER" id="PTHR10642">
    <property type="entry name" value="RIBONUCLEASE H1"/>
    <property type="match status" value="1"/>
</dbReference>
<dbReference type="InterPro" id="IPR037056">
    <property type="entry name" value="RNase_H1_N_sf"/>
</dbReference>